<comment type="caution">
    <text evidence="2">The sequence shown here is derived from an EMBL/GenBank/DDBJ whole genome shotgun (WGS) entry which is preliminary data.</text>
</comment>
<sequence>TYSFPTPISSASSLCLLLASSETLSVQLLNSGPTTLMYTPWAGCRTCPPTPVYRILSSNRPAPYRYGQWSL</sequence>
<proteinExistence type="predicted"/>
<feature type="chain" id="PRO_5041310677" evidence="1">
    <location>
        <begin position="26"/>
        <end position="71"/>
    </location>
</feature>
<evidence type="ECO:0000313" key="3">
    <source>
        <dbReference type="Proteomes" id="UP001175226"/>
    </source>
</evidence>
<dbReference type="Proteomes" id="UP001175226">
    <property type="component" value="Unassembled WGS sequence"/>
</dbReference>
<keyword evidence="1" id="KW-0732">Signal</keyword>
<organism evidence="2 3">
    <name type="scientific">Armillaria borealis</name>
    <dbReference type="NCBI Taxonomy" id="47425"/>
    <lineage>
        <taxon>Eukaryota</taxon>
        <taxon>Fungi</taxon>
        <taxon>Dikarya</taxon>
        <taxon>Basidiomycota</taxon>
        <taxon>Agaricomycotina</taxon>
        <taxon>Agaricomycetes</taxon>
        <taxon>Agaricomycetidae</taxon>
        <taxon>Agaricales</taxon>
        <taxon>Marasmiineae</taxon>
        <taxon>Physalacriaceae</taxon>
        <taxon>Armillaria</taxon>
    </lineage>
</organism>
<reference evidence="2" key="1">
    <citation type="submission" date="2023-06" db="EMBL/GenBank/DDBJ databases">
        <authorList>
            <consortium name="Lawrence Berkeley National Laboratory"/>
            <person name="Ahrendt S."/>
            <person name="Sahu N."/>
            <person name="Indic B."/>
            <person name="Wong-Bajracharya J."/>
            <person name="Merenyi Z."/>
            <person name="Ke H.-M."/>
            <person name="Monk M."/>
            <person name="Kocsube S."/>
            <person name="Drula E."/>
            <person name="Lipzen A."/>
            <person name="Balint B."/>
            <person name="Henrissat B."/>
            <person name="Andreopoulos B."/>
            <person name="Martin F.M."/>
            <person name="Harder C.B."/>
            <person name="Rigling D."/>
            <person name="Ford K.L."/>
            <person name="Foster G.D."/>
            <person name="Pangilinan J."/>
            <person name="Papanicolaou A."/>
            <person name="Barry K."/>
            <person name="LaButti K."/>
            <person name="Viragh M."/>
            <person name="Koriabine M."/>
            <person name="Yan M."/>
            <person name="Riley R."/>
            <person name="Champramary S."/>
            <person name="Plett K.L."/>
            <person name="Tsai I.J."/>
            <person name="Slot J."/>
            <person name="Sipos G."/>
            <person name="Plett J."/>
            <person name="Nagy L.G."/>
            <person name="Grigoriev I.V."/>
        </authorList>
    </citation>
    <scope>NUCLEOTIDE SEQUENCE</scope>
    <source>
        <strain evidence="2">FPL87.14</strain>
    </source>
</reference>
<dbReference type="AlphaFoldDB" id="A0AA39MK07"/>
<dbReference type="EMBL" id="JAUEPT010000053">
    <property type="protein sequence ID" value="KAK0436698.1"/>
    <property type="molecule type" value="Genomic_DNA"/>
</dbReference>
<evidence type="ECO:0000313" key="2">
    <source>
        <dbReference type="EMBL" id="KAK0436698.1"/>
    </source>
</evidence>
<feature type="signal peptide" evidence="1">
    <location>
        <begin position="1"/>
        <end position="25"/>
    </location>
</feature>
<protein>
    <submittedName>
        <fullName evidence="2">Uncharacterized protein</fullName>
    </submittedName>
</protein>
<name>A0AA39MK07_9AGAR</name>
<feature type="non-terminal residue" evidence="2">
    <location>
        <position position="71"/>
    </location>
</feature>
<gene>
    <name evidence="2" type="ORF">EV421DRAFT_1830416</name>
</gene>
<keyword evidence="3" id="KW-1185">Reference proteome</keyword>
<evidence type="ECO:0000256" key="1">
    <source>
        <dbReference type="SAM" id="SignalP"/>
    </source>
</evidence>
<accession>A0AA39MK07</accession>